<keyword evidence="6 9" id="KW-0408">Iron</keyword>
<feature type="binding site" evidence="9">
    <location>
        <position position="271"/>
    </location>
    <ligand>
        <name>S-adenosyl-L-methionine</name>
        <dbReference type="ChEBI" id="CHEBI:59789"/>
    </ligand>
</feature>
<keyword evidence="2 9" id="KW-0004">4Fe-4S</keyword>
<feature type="binding site" evidence="9">
    <location>
        <position position="45"/>
    </location>
    <ligand>
        <name>[4Fe-4S] cluster</name>
        <dbReference type="ChEBI" id="CHEBI:49883"/>
        <label>1</label>
        <note>4Fe-4S-S-AdoMet</note>
    </ligand>
</feature>
<dbReference type="Proteomes" id="UP000284277">
    <property type="component" value="Unassembled WGS sequence"/>
</dbReference>
<gene>
    <name evidence="9" type="primary">cutD</name>
    <name evidence="12" type="ORF">BET01_01860</name>
</gene>
<feature type="binding site" evidence="9">
    <location>
        <position position="70"/>
    </location>
    <ligand>
        <name>[4Fe-4S] cluster</name>
        <dbReference type="ChEBI" id="CHEBI:49883"/>
        <label>2</label>
    </ligand>
</feature>
<dbReference type="InterPro" id="IPR034457">
    <property type="entry name" value="Organic_radical-activating"/>
</dbReference>
<dbReference type="Pfam" id="PF04055">
    <property type="entry name" value="Radical_SAM"/>
    <property type="match status" value="1"/>
</dbReference>
<feature type="binding site" evidence="9">
    <location>
        <position position="106"/>
    </location>
    <ligand>
        <name>[4Fe-4S] cluster</name>
        <dbReference type="ChEBI" id="CHEBI:49883"/>
        <label>2</label>
    </ligand>
</feature>
<dbReference type="GO" id="GO:0042426">
    <property type="term" value="P:choline catabolic process"/>
    <property type="evidence" value="ECO:0007669"/>
    <property type="project" value="UniProtKB-UniRule"/>
</dbReference>
<keyword evidence="9" id="KW-0677">Repeat</keyword>
<dbReference type="GO" id="GO:0051539">
    <property type="term" value="F:4 iron, 4 sulfur cluster binding"/>
    <property type="evidence" value="ECO:0007669"/>
    <property type="project" value="UniProtKB-UniRule"/>
</dbReference>
<dbReference type="Pfam" id="PF00037">
    <property type="entry name" value="Fer4"/>
    <property type="match status" value="1"/>
</dbReference>
<dbReference type="PIRSF" id="PIRSF000371">
    <property type="entry name" value="PFL_act_enz"/>
    <property type="match status" value="1"/>
</dbReference>
<comment type="function">
    <text evidence="9">Catalyzes activation of the choline trimethylamine-lyase CutC under anaerobic conditions by generation of an organic free radical on a glycine residue, via an homolytic cleavage of S-adenosyl-L-methionine (SAM).</text>
</comment>
<proteinExistence type="inferred from homology"/>
<feature type="binding site" evidence="9">
    <location>
        <position position="42"/>
    </location>
    <ligand>
        <name>[4Fe-4S] cluster</name>
        <dbReference type="ChEBI" id="CHEBI:49883"/>
        <label>1</label>
        <note>4Fe-4S-S-AdoMet</note>
    </ligand>
</feature>
<keyword evidence="5 9" id="KW-0560">Oxidoreductase</keyword>
<dbReference type="PROSITE" id="PS01087">
    <property type="entry name" value="RADICAL_ACTIVATING"/>
    <property type="match status" value="1"/>
</dbReference>
<evidence type="ECO:0000256" key="5">
    <source>
        <dbReference type="ARBA" id="ARBA00023002"/>
    </source>
</evidence>
<feature type="binding site" evidence="9">
    <location>
        <begin position="195"/>
        <end position="197"/>
    </location>
    <ligand>
        <name>S-adenosyl-L-methionine</name>
        <dbReference type="ChEBI" id="CHEBI:59789"/>
    </ligand>
</feature>
<dbReference type="EMBL" id="MCIA01000001">
    <property type="protein sequence ID" value="RKD35115.1"/>
    <property type="molecule type" value="Genomic_DNA"/>
</dbReference>
<dbReference type="PROSITE" id="PS00198">
    <property type="entry name" value="4FE4S_FER_1"/>
    <property type="match status" value="2"/>
</dbReference>
<sequence length="317" mass="35800">MDHGNTGEIERKALIFNVQKYNMYDGPGIRTMVFFKGCPLRCKWCANPEGLERKFQVMYKRNSCVDCGACVDVCPVGIHVILNETGKHEIVREKDCIGCMKCVKVCPNAALNIAGEVKTISELLKIVEEDVAFYDISGGGVTLGGGEVTAQPEAALNLLMACKREGINTAIETCGYTKTETILKIAEYVDLFLFDIKHMDPVKHNELVGVSNELILTNIKELLHRRYNVKVRMPMLKGINDSREEIDAVIKFLMPFRDDKNFKGVDLLPYHKLGVNKYNQLDMKYPIDGDPSLNAEDLDRIEGWMKEYQFPVTVVKH</sequence>
<dbReference type="InterPro" id="IPR017900">
    <property type="entry name" value="4Fe4S_Fe_S_CS"/>
</dbReference>
<dbReference type="InterPro" id="IPR017896">
    <property type="entry name" value="4Fe4S_Fe-S-bd"/>
</dbReference>
<feature type="binding site" evidence="9">
    <location>
        <begin position="44"/>
        <end position="46"/>
    </location>
    <ligand>
        <name>S-adenosyl-L-methionine</name>
        <dbReference type="ChEBI" id="CHEBI:59789"/>
    </ligand>
</feature>
<evidence type="ECO:0000259" key="11">
    <source>
        <dbReference type="PROSITE" id="PS51918"/>
    </source>
</evidence>
<feature type="binding site" evidence="9">
    <location>
        <position position="146"/>
    </location>
    <ligand>
        <name>S-adenosyl-L-methionine</name>
        <dbReference type="ChEBI" id="CHEBI:59789"/>
    </ligand>
</feature>
<dbReference type="InterPro" id="IPR012839">
    <property type="entry name" value="Organic_radical_activase"/>
</dbReference>
<feature type="domain" description="4Fe-4S ferredoxin-type" evidence="10">
    <location>
        <begin position="55"/>
        <end position="84"/>
    </location>
</feature>
<dbReference type="InterPro" id="IPR058240">
    <property type="entry name" value="rSAM_sf"/>
</dbReference>
<name>A0A419TCC9_9FIRM</name>
<dbReference type="InterPro" id="IPR030905">
    <property type="entry name" value="CutC_activ_rSAM"/>
</dbReference>
<dbReference type="GO" id="GO:0016829">
    <property type="term" value="F:lyase activity"/>
    <property type="evidence" value="ECO:0007669"/>
    <property type="project" value="UniProtKB-KW"/>
</dbReference>
<dbReference type="SFLD" id="SFLDG01118">
    <property type="entry name" value="activating_enzymes__group_2"/>
    <property type="match status" value="1"/>
</dbReference>
<dbReference type="PANTHER" id="PTHR30352:SF4">
    <property type="entry name" value="PYRUVATE FORMATE-LYASE 2-ACTIVATING ENZYME"/>
    <property type="match status" value="1"/>
</dbReference>
<keyword evidence="7 9" id="KW-0411">Iron-sulfur</keyword>
<comment type="catalytic activity">
    <reaction evidence="8 9">
        <text>glycyl-[protein] + reduced [flavodoxin] + S-adenosyl-L-methionine = glycin-2-yl radical-[protein] + semiquinone [flavodoxin] + 5'-deoxyadenosine + L-methionine + H(+)</text>
        <dbReference type="Rhea" id="RHEA:61976"/>
        <dbReference type="Rhea" id="RHEA-COMP:10622"/>
        <dbReference type="Rhea" id="RHEA-COMP:14480"/>
        <dbReference type="Rhea" id="RHEA-COMP:15993"/>
        <dbReference type="Rhea" id="RHEA-COMP:15994"/>
        <dbReference type="ChEBI" id="CHEBI:15378"/>
        <dbReference type="ChEBI" id="CHEBI:17319"/>
        <dbReference type="ChEBI" id="CHEBI:29947"/>
        <dbReference type="ChEBI" id="CHEBI:32722"/>
        <dbReference type="ChEBI" id="CHEBI:57618"/>
        <dbReference type="ChEBI" id="CHEBI:57844"/>
        <dbReference type="ChEBI" id="CHEBI:59789"/>
        <dbReference type="ChEBI" id="CHEBI:140311"/>
    </reaction>
</comment>
<dbReference type="Pfam" id="PF13353">
    <property type="entry name" value="Fer4_12"/>
    <property type="match status" value="1"/>
</dbReference>
<keyword evidence="13" id="KW-1185">Reference proteome</keyword>
<dbReference type="PROSITE" id="PS51918">
    <property type="entry name" value="RADICAL_SAM"/>
    <property type="match status" value="1"/>
</dbReference>
<dbReference type="PROSITE" id="PS51379">
    <property type="entry name" value="4FE4S_FER_2"/>
    <property type="match status" value="2"/>
</dbReference>
<evidence type="ECO:0000256" key="4">
    <source>
        <dbReference type="ARBA" id="ARBA00022723"/>
    </source>
</evidence>
<dbReference type="HAMAP" id="MF_02059">
    <property type="entry name" value="Activ_enz_CutD"/>
    <property type="match status" value="1"/>
</dbReference>
<comment type="caution">
    <text evidence="12">The sequence shown here is derived from an EMBL/GenBank/DDBJ whole genome shotgun (WGS) entry which is preliminary data.</text>
</comment>
<comment type="pathway">
    <text evidence="9">Amine and polyamine metabolism; choline degradation.</text>
</comment>
<evidence type="ECO:0000256" key="3">
    <source>
        <dbReference type="ARBA" id="ARBA00022691"/>
    </source>
</evidence>
<dbReference type="NCBIfam" id="TIGR02494">
    <property type="entry name" value="PFLE_PFLC"/>
    <property type="match status" value="1"/>
</dbReference>
<dbReference type="GO" id="GO:0016491">
    <property type="term" value="F:oxidoreductase activity"/>
    <property type="evidence" value="ECO:0007669"/>
    <property type="project" value="UniProtKB-UniRule"/>
</dbReference>
<feature type="binding site" evidence="9">
    <location>
        <position position="67"/>
    </location>
    <ligand>
        <name>[4Fe-4S] cluster</name>
        <dbReference type="ChEBI" id="CHEBI:49883"/>
        <label>2</label>
    </ligand>
</feature>
<reference evidence="12 13" key="1">
    <citation type="submission" date="2016-08" db="EMBL/GenBank/DDBJ databases">
        <title>A new outlook on sporulation: Clostridium algidixylanolyticum.</title>
        <authorList>
            <person name="Poppleton D.I."/>
            <person name="Gribaldo S."/>
        </authorList>
    </citation>
    <scope>NUCLEOTIDE SEQUENCE [LARGE SCALE GENOMIC DNA]</scope>
    <source>
        <strain evidence="12 13">SPL73</strain>
    </source>
</reference>
<dbReference type="SUPFAM" id="SSF54862">
    <property type="entry name" value="4Fe-4S ferredoxins"/>
    <property type="match status" value="1"/>
</dbReference>
<dbReference type="NCBIfam" id="TIGR04395">
    <property type="entry name" value="cutC_activ_rSAM"/>
    <property type="match status" value="1"/>
</dbReference>
<evidence type="ECO:0000256" key="6">
    <source>
        <dbReference type="ARBA" id="ARBA00023004"/>
    </source>
</evidence>
<dbReference type="Gene3D" id="3.20.20.70">
    <property type="entry name" value="Aldolase class I"/>
    <property type="match status" value="1"/>
</dbReference>
<evidence type="ECO:0000259" key="10">
    <source>
        <dbReference type="PROSITE" id="PS51379"/>
    </source>
</evidence>
<accession>A0A419TCC9</accession>
<dbReference type="SUPFAM" id="SSF102114">
    <property type="entry name" value="Radical SAM enzymes"/>
    <property type="match status" value="1"/>
</dbReference>
<comment type="similarity">
    <text evidence="1 9">Belongs to the organic radical-activating enzymes family.</text>
</comment>
<dbReference type="InterPro" id="IPR013785">
    <property type="entry name" value="Aldolase_TIM"/>
</dbReference>
<dbReference type="PANTHER" id="PTHR30352">
    <property type="entry name" value="PYRUVATE FORMATE-LYASE-ACTIVATING ENZYME"/>
    <property type="match status" value="1"/>
</dbReference>
<evidence type="ECO:0000256" key="1">
    <source>
        <dbReference type="ARBA" id="ARBA00009777"/>
    </source>
</evidence>
<comment type="cofactor">
    <cofactor evidence="9">
        <name>[4Fe-4S] cluster</name>
        <dbReference type="ChEBI" id="CHEBI:49883"/>
    </cofactor>
    <text evidence="9">Binds 2 [4Fe-4S] clusters. One cluster is coordinated with 3 cysteines and an exchangeable S-adenosyl-L-methionine.</text>
</comment>
<dbReference type="InterPro" id="IPR007197">
    <property type="entry name" value="rSAM"/>
</dbReference>
<dbReference type="GO" id="GO:0046872">
    <property type="term" value="F:metal ion binding"/>
    <property type="evidence" value="ECO:0007669"/>
    <property type="project" value="UniProtKB-KW"/>
</dbReference>
<evidence type="ECO:0000313" key="12">
    <source>
        <dbReference type="EMBL" id="RKD35115.1"/>
    </source>
</evidence>
<feature type="binding site" evidence="9">
    <location>
        <position position="38"/>
    </location>
    <ligand>
        <name>[4Fe-4S] cluster</name>
        <dbReference type="ChEBI" id="CHEBI:49883"/>
        <label>1</label>
        <note>4Fe-4S-S-AdoMet</note>
    </ligand>
</feature>
<feature type="domain" description="4Fe-4S ferredoxin-type" evidence="10">
    <location>
        <begin position="86"/>
        <end position="116"/>
    </location>
</feature>
<protein>
    <recommendedName>
        <fullName evidence="9">Choline trimethylamine-lyase activating enzyme</fullName>
        <ecNumber evidence="9">1.97.1.-</ecNumber>
    </recommendedName>
    <alternativeName>
        <fullName evidence="9">Choline utilization protein D</fullName>
    </alternativeName>
    <alternativeName>
        <fullName evidence="9">GRE activase CutD</fullName>
    </alternativeName>
    <alternativeName>
        <fullName evidence="9">Glycyl-radical enzyme activating enzyme CutD</fullName>
        <shortName evidence="9">GRE activating enzyme CutD</shortName>
    </alternativeName>
</protein>
<dbReference type="AlphaFoldDB" id="A0A419TCC9"/>
<evidence type="ECO:0000256" key="2">
    <source>
        <dbReference type="ARBA" id="ARBA00022485"/>
    </source>
</evidence>
<feature type="binding site" evidence="9">
    <location>
        <position position="64"/>
    </location>
    <ligand>
        <name>[4Fe-4S] cluster</name>
        <dbReference type="ChEBI" id="CHEBI:49883"/>
        <label>2</label>
    </ligand>
</feature>
<evidence type="ECO:0000256" key="9">
    <source>
        <dbReference type="HAMAP-Rule" id="MF_02059"/>
    </source>
</evidence>
<dbReference type="InterPro" id="IPR040074">
    <property type="entry name" value="BssD/PflA/YjjW"/>
</dbReference>
<keyword evidence="4 9" id="KW-0479">Metal-binding</keyword>
<dbReference type="InterPro" id="IPR001989">
    <property type="entry name" value="Radical_activat_CS"/>
</dbReference>
<evidence type="ECO:0000256" key="7">
    <source>
        <dbReference type="ARBA" id="ARBA00023014"/>
    </source>
</evidence>
<evidence type="ECO:0000256" key="8">
    <source>
        <dbReference type="ARBA" id="ARBA00047365"/>
    </source>
</evidence>
<dbReference type="EC" id="1.97.1.-" evidence="9"/>
<dbReference type="UniPathway" id="UPA01069"/>
<dbReference type="OrthoDB" id="9782387at2"/>
<dbReference type="RefSeq" id="WP_120195055.1">
    <property type="nucleotide sequence ID" value="NZ_MCIA01000001.1"/>
</dbReference>
<dbReference type="SFLD" id="SFLDG01066">
    <property type="entry name" value="organic_radical-activating_enz"/>
    <property type="match status" value="1"/>
</dbReference>
<feature type="domain" description="Radical SAM core" evidence="11">
    <location>
        <begin position="24"/>
        <end position="311"/>
    </location>
</feature>
<organism evidence="12 13">
    <name type="scientific">Lacrimispora algidixylanolytica</name>
    <dbReference type="NCBI Taxonomy" id="94868"/>
    <lineage>
        <taxon>Bacteria</taxon>
        <taxon>Bacillati</taxon>
        <taxon>Bacillota</taxon>
        <taxon>Clostridia</taxon>
        <taxon>Lachnospirales</taxon>
        <taxon>Lachnospiraceae</taxon>
        <taxon>Lacrimispora</taxon>
    </lineage>
</organism>
<evidence type="ECO:0000313" key="13">
    <source>
        <dbReference type="Proteomes" id="UP000284277"/>
    </source>
</evidence>
<dbReference type="Gene3D" id="3.30.70.20">
    <property type="match status" value="1"/>
</dbReference>
<keyword evidence="3 9" id="KW-0949">S-adenosyl-L-methionine</keyword>
<dbReference type="SFLD" id="SFLDS00029">
    <property type="entry name" value="Radical_SAM"/>
    <property type="match status" value="1"/>
</dbReference>
<keyword evidence="12" id="KW-0456">Lyase</keyword>